<name>A0A1D7V422_9LEPT</name>
<sequence length="319" mass="35801">MQLLKKFYLILFSLFLLPFSLFAETVLLHEGGSFRGKVVTQNQKTITLQTKEGKRVVAKKEILKVIYKDIDEEEEERIRNAEVKRLEDEKLSKQRNLDLKKQKEEEERLRKEKEADEKNQKPLPPAPPPKPAVSKAGALGRSAILPGWGQWASGRKFAAVIYPTLFLAAGYAVYENNRKYHVARKDYESYGNPYSNEAIALSALGVYNPTLPPVITDPLTLYLYNETSSNQYQNRREAVDKAYKNLQTSIGVLAGIYLINLADAFIFGGAVSSSVGISDGSSKGVMFDFNPMANSGTTMGGTSSTSWESKYTFGYRYNF</sequence>
<protein>
    <recommendedName>
        <fullName evidence="2">DUF5683 domain-containing protein</fullName>
    </recommendedName>
</protein>
<reference evidence="3 4" key="1">
    <citation type="submission" date="2016-04" db="EMBL/GenBank/DDBJ databases">
        <title>Complete genome seqeunce of Leptospira alstonii serovar Room22.</title>
        <authorList>
            <person name="Nally J.E."/>
            <person name="Bayles D.O."/>
            <person name="Hurley D."/>
            <person name="Fanning S."/>
            <person name="McMahon B.J."/>
            <person name="Arent Z."/>
        </authorList>
    </citation>
    <scope>NUCLEOTIDE SEQUENCE [LARGE SCALE GENOMIC DNA]</scope>
    <source>
        <strain evidence="3 4">GWTS #1</strain>
    </source>
</reference>
<accession>A0A1D7V422</accession>
<feature type="region of interest" description="Disordered" evidence="1">
    <location>
        <begin position="97"/>
        <end position="135"/>
    </location>
</feature>
<dbReference type="KEGG" id="laj:A0128_19435"/>
<organism evidence="3 4">
    <name type="scientific">Leptospira tipperaryensis</name>
    <dbReference type="NCBI Taxonomy" id="2564040"/>
    <lineage>
        <taxon>Bacteria</taxon>
        <taxon>Pseudomonadati</taxon>
        <taxon>Spirochaetota</taxon>
        <taxon>Spirochaetia</taxon>
        <taxon>Leptospirales</taxon>
        <taxon>Leptospiraceae</taxon>
        <taxon>Leptospira</taxon>
    </lineage>
</organism>
<feature type="compositionally biased region" description="Pro residues" evidence="1">
    <location>
        <begin position="122"/>
        <end position="131"/>
    </location>
</feature>
<dbReference type="OrthoDB" id="345956at2"/>
<evidence type="ECO:0000313" key="4">
    <source>
        <dbReference type="Proteomes" id="UP000094197"/>
    </source>
</evidence>
<dbReference type="AlphaFoldDB" id="A0A1D7V422"/>
<proteinExistence type="predicted"/>
<dbReference type="NCBIfam" id="NF047433">
    <property type="entry name" value="Lepto_7_Nterm"/>
    <property type="match status" value="1"/>
</dbReference>
<dbReference type="EMBL" id="CP015218">
    <property type="protein sequence ID" value="AOP36617.1"/>
    <property type="molecule type" value="Genomic_DNA"/>
</dbReference>
<dbReference type="RefSeq" id="WP_069609832.1">
    <property type="nucleotide sequence ID" value="NZ_CP015218.1"/>
</dbReference>
<keyword evidence="4" id="KW-1185">Reference proteome</keyword>
<feature type="domain" description="DUF5683" evidence="2">
    <location>
        <begin position="136"/>
        <end position="266"/>
    </location>
</feature>
<feature type="compositionally biased region" description="Basic and acidic residues" evidence="1">
    <location>
        <begin position="97"/>
        <end position="120"/>
    </location>
</feature>
<evidence type="ECO:0000256" key="1">
    <source>
        <dbReference type="SAM" id="MobiDB-lite"/>
    </source>
</evidence>
<dbReference type="Pfam" id="PF18935">
    <property type="entry name" value="DUF5683"/>
    <property type="match status" value="1"/>
</dbReference>
<gene>
    <name evidence="3" type="ORF">A0128_19435</name>
</gene>
<evidence type="ECO:0000259" key="2">
    <source>
        <dbReference type="Pfam" id="PF18935"/>
    </source>
</evidence>
<dbReference type="InterPro" id="IPR043738">
    <property type="entry name" value="DUF5683"/>
</dbReference>
<evidence type="ECO:0000313" key="3">
    <source>
        <dbReference type="EMBL" id="AOP36617.1"/>
    </source>
</evidence>
<dbReference type="Proteomes" id="UP000094197">
    <property type="component" value="Chromosome 2"/>
</dbReference>